<gene>
    <name evidence="2" type="ORF">APLA_LOCUS12464</name>
</gene>
<accession>A0A8S1ATG8</accession>
<evidence type="ECO:0000313" key="2">
    <source>
        <dbReference type="EMBL" id="CAB3250000.1"/>
    </source>
</evidence>
<dbReference type="Proteomes" id="UP000494106">
    <property type="component" value="Unassembled WGS sequence"/>
</dbReference>
<dbReference type="OrthoDB" id="7411072at2759"/>
<reference evidence="2 3" key="1">
    <citation type="submission" date="2020-04" db="EMBL/GenBank/DDBJ databases">
        <authorList>
            <person name="Wallbank WR R."/>
            <person name="Pardo Diaz C."/>
            <person name="Kozak K."/>
            <person name="Martin S."/>
            <person name="Jiggins C."/>
            <person name="Moest M."/>
            <person name="Warren A I."/>
            <person name="Byers J.R.P. K."/>
            <person name="Montejo-Kovacevich G."/>
            <person name="Yen C E."/>
        </authorList>
    </citation>
    <scope>NUCLEOTIDE SEQUENCE [LARGE SCALE GENOMIC DNA]</scope>
</reference>
<comment type="caution">
    <text evidence="2">The sequence shown here is derived from an EMBL/GenBank/DDBJ whole genome shotgun (WGS) entry which is preliminary data.</text>
</comment>
<dbReference type="AlphaFoldDB" id="A0A8S1ATG8"/>
<sequence length="151" mass="17576">MASVGCKQCEQLDMCAVIVMFSLKEQDLQQFNHKYKSLGNAIHIKTSKRALFWPTPQGNSKKRTKEKIPSVVSSAQWHQYYESKEKKKNKIQAEEKRRLEERIKKNEVARKLKTAQKLAKKSQKAVKRFQNKVDNDSDTSTEEEWLESGDS</sequence>
<evidence type="ECO:0000313" key="3">
    <source>
        <dbReference type="Proteomes" id="UP000494106"/>
    </source>
</evidence>
<name>A0A8S1ATG8_ARCPL</name>
<feature type="compositionally biased region" description="Acidic residues" evidence="1">
    <location>
        <begin position="136"/>
        <end position="151"/>
    </location>
</feature>
<proteinExistence type="predicted"/>
<feature type="region of interest" description="Disordered" evidence="1">
    <location>
        <begin position="112"/>
        <end position="151"/>
    </location>
</feature>
<protein>
    <submittedName>
        <fullName evidence="2">Uncharacterized protein</fullName>
    </submittedName>
</protein>
<organism evidence="2 3">
    <name type="scientific">Arctia plantaginis</name>
    <name type="common">Wood tiger moth</name>
    <name type="synonym">Phalaena plantaginis</name>
    <dbReference type="NCBI Taxonomy" id="874455"/>
    <lineage>
        <taxon>Eukaryota</taxon>
        <taxon>Metazoa</taxon>
        <taxon>Ecdysozoa</taxon>
        <taxon>Arthropoda</taxon>
        <taxon>Hexapoda</taxon>
        <taxon>Insecta</taxon>
        <taxon>Pterygota</taxon>
        <taxon>Neoptera</taxon>
        <taxon>Endopterygota</taxon>
        <taxon>Lepidoptera</taxon>
        <taxon>Glossata</taxon>
        <taxon>Ditrysia</taxon>
        <taxon>Noctuoidea</taxon>
        <taxon>Erebidae</taxon>
        <taxon>Arctiinae</taxon>
        <taxon>Arctia</taxon>
    </lineage>
</organism>
<dbReference type="EMBL" id="CADEBC010000540">
    <property type="protein sequence ID" value="CAB3250000.1"/>
    <property type="molecule type" value="Genomic_DNA"/>
</dbReference>
<keyword evidence="3" id="KW-1185">Reference proteome</keyword>
<feature type="compositionally biased region" description="Basic residues" evidence="1">
    <location>
        <begin position="112"/>
        <end position="130"/>
    </location>
</feature>
<evidence type="ECO:0000256" key="1">
    <source>
        <dbReference type="SAM" id="MobiDB-lite"/>
    </source>
</evidence>